<dbReference type="AlphaFoldDB" id="A0A2V3W3T4"/>
<organism evidence="4 5">
    <name type="scientific">Pseudogracilibacillus auburnensis</name>
    <dbReference type="NCBI Taxonomy" id="1494959"/>
    <lineage>
        <taxon>Bacteria</taxon>
        <taxon>Bacillati</taxon>
        <taxon>Bacillota</taxon>
        <taxon>Bacilli</taxon>
        <taxon>Bacillales</taxon>
        <taxon>Bacillaceae</taxon>
        <taxon>Pseudogracilibacillus</taxon>
    </lineage>
</organism>
<dbReference type="InterPro" id="IPR051012">
    <property type="entry name" value="CellSynth/LPSAsmb/PSIAsmb"/>
</dbReference>
<dbReference type="Pfam" id="PF13181">
    <property type="entry name" value="TPR_8"/>
    <property type="match status" value="1"/>
</dbReference>
<comment type="caution">
    <text evidence="4">The sequence shown here is derived from an EMBL/GenBank/DDBJ whole genome shotgun (WGS) entry which is preliminary data.</text>
</comment>
<keyword evidence="5" id="KW-1185">Reference proteome</keyword>
<accession>A0A2V3W3T4</accession>
<proteinExistence type="predicted"/>
<feature type="repeat" description="TPR" evidence="3">
    <location>
        <begin position="269"/>
        <end position="302"/>
    </location>
</feature>
<dbReference type="Proteomes" id="UP000247978">
    <property type="component" value="Unassembled WGS sequence"/>
</dbReference>
<dbReference type="SUPFAM" id="SSF48452">
    <property type="entry name" value="TPR-like"/>
    <property type="match status" value="2"/>
</dbReference>
<evidence type="ECO:0000313" key="4">
    <source>
        <dbReference type="EMBL" id="PXW88752.1"/>
    </source>
</evidence>
<evidence type="ECO:0000313" key="5">
    <source>
        <dbReference type="Proteomes" id="UP000247978"/>
    </source>
</evidence>
<keyword evidence="2 3" id="KW-0802">TPR repeat</keyword>
<feature type="repeat" description="TPR" evidence="3">
    <location>
        <begin position="371"/>
        <end position="404"/>
    </location>
</feature>
<dbReference type="InterPro" id="IPR011990">
    <property type="entry name" value="TPR-like_helical_dom_sf"/>
</dbReference>
<dbReference type="EMBL" id="QJJQ01000003">
    <property type="protein sequence ID" value="PXW88752.1"/>
    <property type="molecule type" value="Genomic_DNA"/>
</dbReference>
<feature type="repeat" description="TPR" evidence="3">
    <location>
        <begin position="201"/>
        <end position="234"/>
    </location>
</feature>
<dbReference type="PANTHER" id="PTHR45586:SF1">
    <property type="entry name" value="LIPOPOLYSACCHARIDE ASSEMBLY PROTEIN B"/>
    <property type="match status" value="1"/>
</dbReference>
<dbReference type="OrthoDB" id="2080803at2"/>
<protein>
    <submittedName>
        <fullName evidence="4">Tetratricopeptide repeat protein</fullName>
    </submittedName>
</protein>
<dbReference type="Gene3D" id="1.25.40.10">
    <property type="entry name" value="Tetratricopeptide repeat domain"/>
    <property type="match status" value="3"/>
</dbReference>
<gene>
    <name evidence="4" type="ORF">DFR56_103258</name>
</gene>
<dbReference type="SMART" id="SM00028">
    <property type="entry name" value="TPR"/>
    <property type="match status" value="7"/>
</dbReference>
<dbReference type="Pfam" id="PF13174">
    <property type="entry name" value="TPR_6"/>
    <property type="match status" value="1"/>
</dbReference>
<dbReference type="PROSITE" id="PS50005">
    <property type="entry name" value="TPR"/>
    <property type="match status" value="3"/>
</dbReference>
<keyword evidence="1" id="KW-0677">Repeat</keyword>
<evidence type="ECO:0000256" key="3">
    <source>
        <dbReference type="PROSITE-ProRule" id="PRU00339"/>
    </source>
</evidence>
<evidence type="ECO:0000256" key="2">
    <source>
        <dbReference type="ARBA" id="ARBA00022803"/>
    </source>
</evidence>
<dbReference type="InterPro" id="IPR019734">
    <property type="entry name" value="TPR_rpt"/>
</dbReference>
<dbReference type="PANTHER" id="PTHR45586">
    <property type="entry name" value="TPR REPEAT-CONTAINING PROTEIN PA4667"/>
    <property type="match status" value="1"/>
</dbReference>
<sequence>MDKIEQATEWMNDGKVDEAIELLQQMIPTASDDEKFMIAENFYDWGFFEEAIVLLEQLVKKYPKEGQLLTKLAEMYIELEKDEIAIHLLNDMEEEDPFYIQSLIHLADLYQAQGLFEVSEQKLLEAKKLDPDEIIIDFALGELLFSIGQSNRAIPFYEKVLRQTTEVNHISITERLAECHATIGHYEEALQFYNKIENEHPDTLFKYGFTAYQQNRNDIAINVWKRLIELDPYYHSVYVELAMAMKAEGLMEDAYETAKQGLVYDQFNKELFYLVGQLALQLHDEAESIEHLNKAIDLDYDYKEAIVALVQLYEDKEQYSQIIELLTGIKESGVEDPIYDWELAKALAKEERYKEALTAYNNASEHLTYDSEFLKEYGYFLTEEGLIKDAIQVLTKYLKLDPFDEETLSFVERLNLSINE</sequence>
<reference evidence="4 5" key="1">
    <citation type="submission" date="2018-05" db="EMBL/GenBank/DDBJ databases">
        <title>Genomic Encyclopedia of Type Strains, Phase IV (KMG-IV): sequencing the most valuable type-strain genomes for metagenomic binning, comparative biology and taxonomic classification.</title>
        <authorList>
            <person name="Goeker M."/>
        </authorList>
    </citation>
    <scope>NUCLEOTIDE SEQUENCE [LARGE SCALE GENOMIC DNA]</scope>
    <source>
        <strain evidence="4 5">DSM 28556</strain>
    </source>
</reference>
<dbReference type="RefSeq" id="WP_110394578.1">
    <property type="nucleotide sequence ID" value="NZ_JBHUHB010000001.1"/>
</dbReference>
<evidence type="ECO:0000256" key="1">
    <source>
        <dbReference type="ARBA" id="ARBA00022737"/>
    </source>
</evidence>
<name>A0A2V3W3T4_9BACI</name>
<dbReference type="Pfam" id="PF13432">
    <property type="entry name" value="TPR_16"/>
    <property type="match status" value="1"/>
</dbReference>